<organism evidence="3 4">
    <name type="scientific">Pieris brassicae</name>
    <name type="common">White butterfly</name>
    <name type="synonym">Large white butterfly</name>
    <dbReference type="NCBI Taxonomy" id="7116"/>
    <lineage>
        <taxon>Eukaryota</taxon>
        <taxon>Metazoa</taxon>
        <taxon>Ecdysozoa</taxon>
        <taxon>Arthropoda</taxon>
        <taxon>Hexapoda</taxon>
        <taxon>Insecta</taxon>
        <taxon>Pterygota</taxon>
        <taxon>Neoptera</taxon>
        <taxon>Endopterygota</taxon>
        <taxon>Lepidoptera</taxon>
        <taxon>Glossata</taxon>
        <taxon>Ditrysia</taxon>
        <taxon>Papilionoidea</taxon>
        <taxon>Pieridae</taxon>
        <taxon>Pierinae</taxon>
        <taxon>Pieris</taxon>
    </lineage>
</organism>
<feature type="region of interest" description="Disordered" evidence="2">
    <location>
        <begin position="111"/>
        <end position="141"/>
    </location>
</feature>
<name>A0A9P0TCN8_PIEBR</name>
<keyword evidence="4" id="KW-1185">Reference proteome</keyword>
<evidence type="ECO:0000313" key="4">
    <source>
        <dbReference type="Proteomes" id="UP001152562"/>
    </source>
</evidence>
<evidence type="ECO:0000313" key="3">
    <source>
        <dbReference type="EMBL" id="CAH4026731.1"/>
    </source>
</evidence>
<gene>
    <name evidence="3" type="ORF">PIBRA_LOCUS4421</name>
</gene>
<evidence type="ECO:0008006" key="5">
    <source>
        <dbReference type="Google" id="ProtNLM"/>
    </source>
</evidence>
<accession>A0A9P0TCN8</accession>
<reference evidence="3" key="1">
    <citation type="submission" date="2022-05" db="EMBL/GenBank/DDBJ databases">
        <authorList>
            <person name="Okamura Y."/>
        </authorList>
    </citation>
    <scope>NUCLEOTIDE SEQUENCE</scope>
</reference>
<dbReference type="EMBL" id="CALOZG010000005">
    <property type="protein sequence ID" value="CAH4026731.1"/>
    <property type="molecule type" value="Genomic_DNA"/>
</dbReference>
<protein>
    <recommendedName>
        <fullName evidence="5">Endonuclease/exonuclease/phosphatase domain-containing protein</fullName>
    </recommendedName>
</protein>
<comment type="caution">
    <text evidence="3">The sequence shown here is derived from an EMBL/GenBank/DDBJ whole genome shotgun (WGS) entry which is preliminary data.</text>
</comment>
<dbReference type="Gene3D" id="3.60.10.10">
    <property type="entry name" value="Endonuclease/exonuclease/phosphatase"/>
    <property type="match status" value="1"/>
</dbReference>
<dbReference type="InterPro" id="IPR036691">
    <property type="entry name" value="Endo/exonu/phosph_ase_sf"/>
</dbReference>
<feature type="compositionally biased region" description="Basic and acidic residues" evidence="2">
    <location>
        <begin position="111"/>
        <end position="140"/>
    </location>
</feature>
<sequence length="551" mass="62883">MFGIRTPTKVTTPTPQAIEREEREGLAPVQPQTPTLTPAVRKSIGELEAAIAQSAEGLKKQKQYKNRLTEAAAVQQSALLQLDAAQNFKGEIKAAVTSAVKRLYELVKEADSQTKEGRDKRKEKEGGSEEVLEKETDKNKTYNIDTTPQAKMYQMDEHLKRLEKETKKLEDISKLLQDNIKQNKRKPDAILEDQIGQKILCHVEENARKLEEIKEKMGEQELKEIKMLLETQTEKTDERDRNIEERIERTYANVVASNSNTVQRQQPFTTINNQNRTNHPLTYKPKTHKLVVKSNSQETNSEIYERIRSTVDPKTTGLRNIPTYDTVRGGKVFKSHVDITACTTDLLAVIDDWRVEEGLVSSDHNAITFKVRLERSKGRKKGIERTTRKYNTRKANCFLFERRLTALLEEAKINTGEINKVSNKKQLEEMVAKSSEAAIVATKEAVPEIKKRSSNTLPCETRHARVTTPRRKRPCTVCLAAQCLGSRGTRWGRRLIRENQLPQFVSRDDLRTHLEELCDRIIQSVRRRNRDCNTPAHVTEGDVRGTGLSHG</sequence>
<dbReference type="SUPFAM" id="SSF56219">
    <property type="entry name" value="DNase I-like"/>
    <property type="match status" value="1"/>
</dbReference>
<feature type="coiled-coil region" evidence="1">
    <location>
        <begin position="152"/>
        <end position="179"/>
    </location>
</feature>
<feature type="region of interest" description="Disordered" evidence="2">
    <location>
        <begin position="1"/>
        <end position="36"/>
    </location>
</feature>
<evidence type="ECO:0000256" key="1">
    <source>
        <dbReference type="SAM" id="Coils"/>
    </source>
</evidence>
<dbReference type="Proteomes" id="UP001152562">
    <property type="component" value="Unassembled WGS sequence"/>
</dbReference>
<dbReference type="AlphaFoldDB" id="A0A9P0TCN8"/>
<evidence type="ECO:0000256" key="2">
    <source>
        <dbReference type="SAM" id="MobiDB-lite"/>
    </source>
</evidence>
<keyword evidence="1" id="KW-0175">Coiled coil</keyword>
<proteinExistence type="predicted"/>